<gene>
    <name evidence="2" type="ORF">ACHHYP_10961</name>
</gene>
<dbReference type="Pfam" id="PF14494">
    <property type="entry name" value="DUF4436"/>
    <property type="match status" value="1"/>
</dbReference>
<protein>
    <recommendedName>
        <fullName evidence="4">Transmembrane protein</fullName>
    </recommendedName>
</protein>
<name>A0A1V9YK63_ACHHY</name>
<evidence type="ECO:0000313" key="2">
    <source>
        <dbReference type="EMBL" id="OQR86108.1"/>
    </source>
</evidence>
<evidence type="ECO:0008006" key="4">
    <source>
        <dbReference type="Google" id="ProtNLM"/>
    </source>
</evidence>
<evidence type="ECO:0000313" key="3">
    <source>
        <dbReference type="Proteomes" id="UP000243579"/>
    </source>
</evidence>
<keyword evidence="1" id="KW-0472">Membrane</keyword>
<keyword evidence="1" id="KW-1133">Transmembrane helix</keyword>
<keyword evidence="3" id="KW-1185">Reference proteome</keyword>
<feature type="transmembrane region" description="Helical" evidence="1">
    <location>
        <begin position="34"/>
        <end position="58"/>
    </location>
</feature>
<feature type="transmembrane region" description="Helical" evidence="1">
    <location>
        <begin position="282"/>
        <end position="300"/>
    </location>
</feature>
<keyword evidence="1" id="KW-0812">Transmembrane</keyword>
<dbReference type="OrthoDB" id="78699at2759"/>
<organism evidence="2 3">
    <name type="scientific">Achlya hypogyna</name>
    <name type="common">Oomycete</name>
    <name type="synonym">Protoachlya hypogyna</name>
    <dbReference type="NCBI Taxonomy" id="1202772"/>
    <lineage>
        <taxon>Eukaryota</taxon>
        <taxon>Sar</taxon>
        <taxon>Stramenopiles</taxon>
        <taxon>Oomycota</taxon>
        <taxon>Saprolegniomycetes</taxon>
        <taxon>Saprolegniales</taxon>
        <taxon>Achlyaceae</taxon>
        <taxon>Achlya</taxon>
    </lineage>
</organism>
<dbReference type="Proteomes" id="UP000243579">
    <property type="component" value="Unassembled WGS sequence"/>
</dbReference>
<feature type="transmembrane region" description="Helical" evidence="1">
    <location>
        <begin position="213"/>
        <end position="234"/>
    </location>
</feature>
<comment type="caution">
    <text evidence="2">The sequence shown here is derived from an EMBL/GenBank/DDBJ whole genome shotgun (WGS) entry which is preliminary data.</text>
</comment>
<dbReference type="EMBL" id="JNBR01001529">
    <property type="protein sequence ID" value="OQR86108.1"/>
    <property type="molecule type" value="Genomic_DNA"/>
</dbReference>
<dbReference type="InterPro" id="IPR027948">
    <property type="entry name" value="DUF4436"/>
</dbReference>
<accession>A0A1V9YK63</accession>
<reference evidence="2 3" key="1">
    <citation type="journal article" date="2014" name="Genome Biol. Evol.">
        <title>The secreted proteins of Achlya hypogyna and Thraustotheca clavata identify the ancestral oomycete secretome and reveal gene acquisitions by horizontal gene transfer.</title>
        <authorList>
            <person name="Misner I."/>
            <person name="Blouin N."/>
            <person name="Leonard G."/>
            <person name="Richards T.A."/>
            <person name="Lane C.E."/>
        </authorList>
    </citation>
    <scope>NUCLEOTIDE SEQUENCE [LARGE SCALE GENOMIC DNA]</scope>
    <source>
        <strain evidence="2 3">ATCC 48635</strain>
    </source>
</reference>
<dbReference type="AlphaFoldDB" id="A0A1V9YK63"/>
<sequence length="312" mass="33988">MPADVELGFDELDSPTTASGSSASHRYPSFDRRWLFQCLAAVVLVAVFLATFLPTLMIHHSRTSYSLLYQDAKQDAALPLSIVLSGVNTDTNQIAAQLYYDATTLPSAVNVAIGASSISLNPDTSNTGNIILQQFTITSGSTTMFPFDEFMAPLTVRASSVTTLKDVPVVLSIYSAADFNWQYNVYNGSSLLGPGSSGVLGHLNIVASRHPLFFSYVFVMWFGIWVVGVSLAYIASSTIIWQRRPVDNPMVYFSGLIVIPIFRNTAPGHPPYGCLFDMTSTYLALLIAAFGMLFATFISMKPKPSQVNTTKQ</sequence>
<evidence type="ECO:0000256" key="1">
    <source>
        <dbReference type="SAM" id="Phobius"/>
    </source>
</evidence>
<proteinExistence type="predicted"/>